<sequence length="178" mass="19038">MTPPGAHVVAPGEWQQAAASLTAEGFHLFDFLTAVDRGPSIDIVVRVMNPSTKAAAMVWTNVPSDAAELDSLSEQYLGATWCEREIGEMFGVNFIGLADRRPLLLRSRLGDPPLLKGSTLVARAVREWPGAAQATDDGRQGGNPSRRRQLPPGVPDDFLRDTGDSREQGADEQSGGTG</sequence>
<accession>A0A6J7HK28</accession>
<proteinExistence type="inferred from homology"/>
<evidence type="ECO:0000256" key="2">
    <source>
        <dbReference type="SAM" id="MobiDB-lite"/>
    </source>
</evidence>
<reference evidence="4" key="1">
    <citation type="submission" date="2020-05" db="EMBL/GenBank/DDBJ databases">
        <authorList>
            <person name="Chiriac C."/>
            <person name="Salcher M."/>
            <person name="Ghai R."/>
            <person name="Kavagutti S V."/>
        </authorList>
    </citation>
    <scope>NUCLEOTIDE SEQUENCE</scope>
</reference>
<feature type="domain" description="NADH:ubiquinone oxidoreductase 30kDa subunit" evidence="3">
    <location>
        <begin position="9"/>
        <end position="118"/>
    </location>
</feature>
<evidence type="ECO:0000259" key="3">
    <source>
        <dbReference type="Pfam" id="PF00329"/>
    </source>
</evidence>
<feature type="compositionally biased region" description="Basic and acidic residues" evidence="2">
    <location>
        <begin position="157"/>
        <end position="169"/>
    </location>
</feature>
<evidence type="ECO:0000256" key="1">
    <source>
        <dbReference type="ARBA" id="ARBA00007569"/>
    </source>
</evidence>
<dbReference type="GO" id="GO:0008137">
    <property type="term" value="F:NADH dehydrogenase (ubiquinone) activity"/>
    <property type="evidence" value="ECO:0007669"/>
    <property type="project" value="InterPro"/>
</dbReference>
<protein>
    <submittedName>
        <fullName evidence="4">Unannotated protein</fullName>
    </submittedName>
</protein>
<dbReference type="AlphaFoldDB" id="A0A6J7HK28"/>
<evidence type="ECO:0000313" key="4">
    <source>
        <dbReference type="EMBL" id="CAB4921457.1"/>
    </source>
</evidence>
<feature type="region of interest" description="Disordered" evidence="2">
    <location>
        <begin position="129"/>
        <end position="178"/>
    </location>
</feature>
<dbReference type="PANTHER" id="PTHR10884:SF14">
    <property type="entry name" value="NADH DEHYDROGENASE [UBIQUINONE] IRON-SULFUR PROTEIN 3, MITOCHONDRIAL"/>
    <property type="match status" value="1"/>
</dbReference>
<dbReference type="Gene3D" id="3.30.460.80">
    <property type="entry name" value="NADH:ubiquinone oxidoreductase, 30kDa subunit"/>
    <property type="match status" value="1"/>
</dbReference>
<dbReference type="Pfam" id="PF00329">
    <property type="entry name" value="Complex1_30kDa"/>
    <property type="match status" value="1"/>
</dbReference>
<comment type="similarity">
    <text evidence="1">Belongs to the complex I 30 kDa subunit family.</text>
</comment>
<dbReference type="SUPFAM" id="SSF143243">
    <property type="entry name" value="Nqo5-like"/>
    <property type="match status" value="1"/>
</dbReference>
<dbReference type="InterPro" id="IPR037232">
    <property type="entry name" value="NADH_quin_OxRdtase_su_C/D-like"/>
</dbReference>
<gene>
    <name evidence="4" type="ORF">UFOPK3720_00243</name>
</gene>
<dbReference type="EMBL" id="CAFBNB010000027">
    <property type="protein sequence ID" value="CAB4921457.1"/>
    <property type="molecule type" value="Genomic_DNA"/>
</dbReference>
<organism evidence="4">
    <name type="scientific">freshwater metagenome</name>
    <dbReference type="NCBI Taxonomy" id="449393"/>
    <lineage>
        <taxon>unclassified sequences</taxon>
        <taxon>metagenomes</taxon>
        <taxon>ecological metagenomes</taxon>
    </lineage>
</organism>
<dbReference type="PANTHER" id="PTHR10884">
    <property type="entry name" value="NADH DEHYDROGENASE UBIQUINONE IRON-SULFUR PROTEIN 3"/>
    <property type="match status" value="1"/>
</dbReference>
<dbReference type="InterPro" id="IPR001268">
    <property type="entry name" value="NADH_UbQ_OxRdtase_30kDa_su"/>
</dbReference>
<name>A0A6J7HK28_9ZZZZ</name>